<gene>
    <name evidence="2" type="ORF">N801_13785</name>
</gene>
<evidence type="ECO:0000313" key="3">
    <source>
        <dbReference type="Proteomes" id="UP000030013"/>
    </source>
</evidence>
<dbReference type="Gene3D" id="3.20.20.210">
    <property type="match status" value="1"/>
</dbReference>
<evidence type="ECO:0000259" key="1">
    <source>
        <dbReference type="Pfam" id="PF01717"/>
    </source>
</evidence>
<sequence>MTHVSGVGSWPGESTREAVVAVRDLLGDADGLGVPHLPELPARGPGTDLIGRSAALLADLSVDLQPSGWRFTDRPGRDLARARSFLRRDLDELAEAYDGYAGPLKIQVAGPWTLAGSIELNRGERSLSDAGARRDVVASLAEGVRRHVLEVQRLVPGAVLTVQLDEPSVVAVLRGDLPTASGYGRVRPVGRVEVARGIREVREAHEGDVVLHSCHPDAPVQVLAATGASALSLDLTAASPPRWEAIAAAVESGVGLWAGVVPVAAVTDSAGAVRDATARVVDGFARVGLPVSSLADVTITPACGMPALTPQGAVGVLRVAIDTARELTEKELG</sequence>
<dbReference type="OrthoDB" id="5242426at2"/>
<dbReference type="GO" id="GO:0008270">
    <property type="term" value="F:zinc ion binding"/>
    <property type="evidence" value="ECO:0007669"/>
    <property type="project" value="InterPro"/>
</dbReference>
<dbReference type="EMBL" id="AVPL01000003">
    <property type="protein sequence ID" value="KGN42617.1"/>
    <property type="molecule type" value="Genomic_DNA"/>
</dbReference>
<protein>
    <submittedName>
        <fullName evidence="2">Vitamin-B12 independent methionine synthase</fullName>
    </submittedName>
</protein>
<dbReference type="STRING" id="1385519.N801_13785"/>
<keyword evidence="3" id="KW-1185">Reference proteome</keyword>
<comment type="caution">
    <text evidence="2">The sequence shown here is derived from an EMBL/GenBank/DDBJ whole genome shotgun (WGS) entry which is preliminary data.</text>
</comment>
<dbReference type="Pfam" id="PF01717">
    <property type="entry name" value="Meth_synt_2"/>
    <property type="match status" value="1"/>
</dbReference>
<reference evidence="2 3" key="1">
    <citation type="submission" date="2013-08" db="EMBL/GenBank/DDBJ databases">
        <title>The genome sequence of Knoellia aerolata.</title>
        <authorList>
            <person name="Zhu W."/>
            <person name="Wang G."/>
        </authorList>
    </citation>
    <scope>NUCLEOTIDE SEQUENCE [LARGE SCALE GENOMIC DNA]</scope>
    <source>
        <strain evidence="2 3">DSM 18566</strain>
    </source>
</reference>
<accession>A0A0A0K2T7</accession>
<name>A0A0A0K2T7_9MICO</name>
<dbReference type="InterPro" id="IPR038071">
    <property type="entry name" value="UROD/MetE-like_sf"/>
</dbReference>
<organism evidence="2 3">
    <name type="scientific">Knoellia aerolata DSM 18566</name>
    <dbReference type="NCBI Taxonomy" id="1385519"/>
    <lineage>
        <taxon>Bacteria</taxon>
        <taxon>Bacillati</taxon>
        <taxon>Actinomycetota</taxon>
        <taxon>Actinomycetes</taxon>
        <taxon>Micrococcales</taxon>
        <taxon>Intrasporangiaceae</taxon>
        <taxon>Knoellia</taxon>
    </lineage>
</organism>
<dbReference type="Proteomes" id="UP000030013">
    <property type="component" value="Unassembled WGS sequence"/>
</dbReference>
<dbReference type="InterPro" id="IPR002629">
    <property type="entry name" value="Met_Synth_C/arc"/>
</dbReference>
<proteinExistence type="predicted"/>
<evidence type="ECO:0000313" key="2">
    <source>
        <dbReference type="EMBL" id="KGN42617.1"/>
    </source>
</evidence>
<dbReference type="AlphaFoldDB" id="A0A0A0K2T7"/>
<feature type="domain" description="Cobalamin-independent methionine synthase MetE C-terminal/archaeal" evidence="1">
    <location>
        <begin position="118"/>
        <end position="325"/>
    </location>
</feature>
<dbReference type="RefSeq" id="WP_035932467.1">
    <property type="nucleotide sequence ID" value="NZ_AVPL01000003.1"/>
</dbReference>
<dbReference type="SUPFAM" id="SSF51726">
    <property type="entry name" value="UROD/MetE-like"/>
    <property type="match status" value="1"/>
</dbReference>
<dbReference type="GO" id="GO:0003871">
    <property type="term" value="F:5-methyltetrahydropteroyltriglutamate-homocysteine S-methyltransferase activity"/>
    <property type="evidence" value="ECO:0007669"/>
    <property type="project" value="InterPro"/>
</dbReference>
<dbReference type="eggNOG" id="COG0620">
    <property type="taxonomic scope" value="Bacteria"/>
</dbReference>
<dbReference type="GO" id="GO:0009086">
    <property type="term" value="P:methionine biosynthetic process"/>
    <property type="evidence" value="ECO:0007669"/>
    <property type="project" value="InterPro"/>
</dbReference>